<keyword evidence="1" id="KW-0732">Signal</keyword>
<keyword evidence="2" id="KW-1185">Reference proteome</keyword>
<dbReference type="eggNOG" id="ENOG502TJD3">
    <property type="taxonomic scope" value="Eukaryota"/>
</dbReference>
<feature type="signal peptide" evidence="1">
    <location>
        <begin position="1"/>
        <end position="23"/>
    </location>
</feature>
<reference evidence="3" key="1">
    <citation type="submission" date="2016-11" db="UniProtKB">
        <authorList>
            <consortium name="WormBaseParasite"/>
        </authorList>
    </citation>
    <scope>IDENTIFICATION</scope>
</reference>
<name>A0A1I7TCB1_9PELO</name>
<organism evidence="2 3">
    <name type="scientific">Caenorhabditis tropicalis</name>
    <dbReference type="NCBI Taxonomy" id="1561998"/>
    <lineage>
        <taxon>Eukaryota</taxon>
        <taxon>Metazoa</taxon>
        <taxon>Ecdysozoa</taxon>
        <taxon>Nematoda</taxon>
        <taxon>Chromadorea</taxon>
        <taxon>Rhabditida</taxon>
        <taxon>Rhabditina</taxon>
        <taxon>Rhabditomorpha</taxon>
        <taxon>Rhabditoidea</taxon>
        <taxon>Rhabditidae</taxon>
        <taxon>Peloderinae</taxon>
        <taxon>Caenorhabditis</taxon>
    </lineage>
</organism>
<evidence type="ECO:0000256" key="1">
    <source>
        <dbReference type="SAM" id="SignalP"/>
    </source>
</evidence>
<accession>A0A1I7TCB1</accession>
<dbReference type="WBParaSite" id="Csp11.Scaffold58.g342.t2">
    <property type="protein sequence ID" value="Csp11.Scaffold58.g342.t2"/>
    <property type="gene ID" value="Csp11.Scaffold58.g342"/>
</dbReference>
<feature type="chain" id="PRO_5009307328" evidence="1">
    <location>
        <begin position="24"/>
        <end position="473"/>
    </location>
</feature>
<dbReference type="AlphaFoldDB" id="A0A1I7TCB1"/>
<sequence length="473" mass="53372">MKYQRLVAFIFLLFNVFIQEVFGQCGCPAVKTIDAAGILKLPESKYLGTRKTHKPTFTMSGCSIILDFSKVVPNDFELMIFRKNAPPIFNYRFVKTMKKSVKVSPIGISCVRVNGVYEWQLYGGKITDMAIALQEPECNCVEPIYFRPKPNTVEKGFGACDVYAALCEPKKFPELVSGPRAMGRLESSSMIFTDSKCVAKKWYYNSKPINPSLSGQPMLECDYEASEYGTYKDYYCGCREIEKMSAPDSKLTLFYNYPEVPSYQNLQYRDGIISYDTNKCTAKISCYGSDTLVLFLQNMIPVKYGPSTSPYISCHPSTNRPFPDTKITTKKQWYMDGIMINGPIFSCIRQLLFLETTKKRVTRFSEEPGCLCKYVPLTSANIQKLVGSYSFYPLIASRPIRTPTDNRSGLVCPSKSTCPANYSLVVFDNLNASVFPSGSMTMICDTKTRQWAVEKTAHIPNTEVIFAVCVNFN</sequence>
<evidence type="ECO:0000313" key="3">
    <source>
        <dbReference type="WBParaSite" id="Csp11.Scaffold58.g342.t2"/>
    </source>
</evidence>
<evidence type="ECO:0000313" key="2">
    <source>
        <dbReference type="Proteomes" id="UP000095282"/>
    </source>
</evidence>
<protein>
    <submittedName>
        <fullName evidence="3">DUF4789 domain-containing protein</fullName>
    </submittedName>
</protein>
<proteinExistence type="predicted"/>
<dbReference type="Proteomes" id="UP000095282">
    <property type="component" value="Unplaced"/>
</dbReference>